<reference evidence="1" key="1">
    <citation type="journal article" date="2017" name="Nature">
        <title>The sunflower genome provides insights into oil metabolism, flowering and Asterid evolution.</title>
        <authorList>
            <person name="Badouin H."/>
            <person name="Gouzy J."/>
            <person name="Grassa C.J."/>
            <person name="Murat F."/>
            <person name="Staton S.E."/>
            <person name="Cottret L."/>
            <person name="Lelandais-Briere C."/>
            <person name="Owens G.L."/>
            <person name="Carrere S."/>
            <person name="Mayjonade B."/>
            <person name="Legrand L."/>
            <person name="Gill N."/>
            <person name="Kane N.C."/>
            <person name="Bowers J.E."/>
            <person name="Hubner S."/>
            <person name="Bellec A."/>
            <person name="Berard A."/>
            <person name="Berges H."/>
            <person name="Blanchet N."/>
            <person name="Boniface M.C."/>
            <person name="Brunel D."/>
            <person name="Catrice O."/>
            <person name="Chaidir N."/>
            <person name="Claudel C."/>
            <person name="Donnadieu C."/>
            <person name="Faraut T."/>
            <person name="Fievet G."/>
            <person name="Helmstetter N."/>
            <person name="King M."/>
            <person name="Knapp S.J."/>
            <person name="Lai Z."/>
            <person name="Le Paslier M.C."/>
            <person name="Lippi Y."/>
            <person name="Lorenzon L."/>
            <person name="Mandel J.R."/>
            <person name="Marage G."/>
            <person name="Marchand G."/>
            <person name="Marquand E."/>
            <person name="Bret-Mestries E."/>
            <person name="Morien E."/>
            <person name="Nambeesan S."/>
            <person name="Nguyen T."/>
            <person name="Pegot-Espagnet P."/>
            <person name="Pouilly N."/>
            <person name="Raftis F."/>
            <person name="Sallet E."/>
            <person name="Schiex T."/>
            <person name="Thomas J."/>
            <person name="Vandecasteele C."/>
            <person name="Vares D."/>
            <person name="Vear F."/>
            <person name="Vautrin S."/>
            <person name="Crespi M."/>
            <person name="Mangin B."/>
            <person name="Burke J.M."/>
            <person name="Salse J."/>
            <person name="Munos S."/>
            <person name="Vincourt P."/>
            <person name="Rieseberg L.H."/>
            <person name="Langlade N.B."/>
        </authorList>
    </citation>
    <scope>NUCLEOTIDE SEQUENCE</scope>
    <source>
        <tissue evidence="1">Leaves</tissue>
    </source>
</reference>
<dbReference type="AlphaFoldDB" id="A0A9K3JT52"/>
<protein>
    <submittedName>
        <fullName evidence="1">Uncharacterized protein</fullName>
    </submittedName>
</protein>
<reference evidence="1" key="2">
    <citation type="submission" date="2020-06" db="EMBL/GenBank/DDBJ databases">
        <title>Helianthus annuus Genome sequencing and assembly Release 2.</title>
        <authorList>
            <person name="Gouzy J."/>
            <person name="Langlade N."/>
            <person name="Munos S."/>
        </authorList>
    </citation>
    <scope>NUCLEOTIDE SEQUENCE</scope>
    <source>
        <tissue evidence="1">Leaves</tissue>
    </source>
</reference>
<name>A0A9K3JT52_HELAN</name>
<accession>A0A9K3JT52</accession>
<evidence type="ECO:0000313" key="1">
    <source>
        <dbReference type="EMBL" id="KAF5820905.1"/>
    </source>
</evidence>
<dbReference type="Proteomes" id="UP000215914">
    <property type="component" value="Unassembled WGS sequence"/>
</dbReference>
<gene>
    <name evidence="1" type="ORF">HanXRQr2_Chr01g0007521</name>
</gene>
<evidence type="ECO:0000313" key="2">
    <source>
        <dbReference type="Proteomes" id="UP000215914"/>
    </source>
</evidence>
<dbReference type="EMBL" id="MNCJ02000316">
    <property type="protein sequence ID" value="KAF5820905.1"/>
    <property type="molecule type" value="Genomic_DNA"/>
</dbReference>
<keyword evidence="2" id="KW-1185">Reference proteome</keyword>
<comment type="caution">
    <text evidence="1">The sequence shown here is derived from an EMBL/GenBank/DDBJ whole genome shotgun (WGS) entry which is preliminary data.</text>
</comment>
<proteinExistence type="predicted"/>
<organism evidence="1 2">
    <name type="scientific">Helianthus annuus</name>
    <name type="common">Common sunflower</name>
    <dbReference type="NCBI Taxonomy" id="4232"/>
    <lineage>
        <taxon>Eukaryota</taxon>
        <taxon>Viridiplantae</taxon>
        <taxon>Streptophyta</taxon>
        <taxon>Embryophyta</taxon>
        <taxon>Tracheophyta</taxon>
        <taxon>Spermatophyta</taxon>
        <taxon>Magnoliopsida</taxon>
        <taxon>eudicotyledons</taxon>
        <taxon>Gunneridae</taxon>
        <taxon>Pentapetalae</taxon>
        <taxon>asterids</taxon>
        <taxon>campanulids</taxon>
        <taxon>Asterales</taxon>
        <taxon>Asteraceae</taxon>
        <taxon>Asteroideae</taxon>
        <taxon>Heliantheae alliance</taxon>
        <taxon>Heliantheae</taxon>
        <taxon>Helianthus</taxon>
    </lineage>
</organism>
<sequence length="53" mass="6312">MALCIGQYKPYSEQTLMVLSQLLSLDFDNQKWYQSTLKKFFAGSEYFHKRINT</sequence>
<dbReference type="Gramene" id="mRNA:HanXRQr2_Chr01g0007521">
    <property type="protein sequence ID" value="CDS:HanXRQr2_Chr01g0007521.1"/>
    <property type="gene ID" value="HanXRQr2_Chr01g0007521"/>
</dbReference>